<gene>
    <name evidence="1" type="ORF">CRG98_049468</name>
</gene>
<keyword evidence="2" id="KW-1185">Reference proteome</keyword>
<name>A0A2I0HEL4_PUNGR</name>
<dbReference type="Proteomes" id="UP000233551">
    <property type="component" value="Unassembled WGS sequence"/>
</dbReference>
<reference evidence="1 2" key="1">
    <citation type="submission" date="2017-11" db="EMBL/GenBank/DDBJ databases">
        <title>De-novo sequencing of pomegranate (Punica granatum L.) genome.</title>
        <authorList>
            <person name="Akparov Z."/>
            <person name="Amiraslanov A."/>
            <person name="Hajiyeva S."/>
            <person name="Abbasov M."/>
            <person name="Kaur K."/>
            <person name="Hamwieh A."/>
            <person name="Solovyev V."/>
            <person name="Salamov A."/>
            <person name="Braich B."/>
            <person name="Kosarev P."/>
            <person name="Mahmoud A."/>
            <person name="Hajiyev E."/>
            <person name="Babayeva S."/>
            <person name="Izzatullayeva V."/>
            <person name="Mammadov A."/>
            <person name="Mammadov A."/>
            <person name="Sharifova S."/>
            <person name="Ojaghi J."/>
            <person name="Eynullazada K."/>
            <person name="Bayramov B."/>
            <person name="Abdulazimova A."/>
            <person name="Shahmuradov I."/>
        </authorList>
    </citation>
    <scope>NUCLEOTIDE SEQUENCE [LARGE SCALE GENOMIC DNA]</scope>
    <source>
        <strain evidence="2">cv. AG2017</strain>
        <tissue evidence="1">Leaf</tissue>
    </source>
</reference>
<organism evidence="1 2">
    <name type="scientific">Punica granatum</name>
    <name type="common">Pomegranate</name>
    <dbReference type="NCBI Taxonomy" id="22663"/>
    <lineage>
        <taxon>Eukaryota</taxon>
        <taxon>Viridiplantae</taxon>
        <taxon>Streptophyta</taxon>
        <taxon>Embryophyta</taxon>
        <taxon>Tracheophyta</taxon>
        <taxon>Spermatophyta</taxon>
        <taxon>Magnoliopsida</taxon>
        <taxon>eudicotyledons</taxon>
        <taxon>Gunneridae</taxon>
        <taxon>Pentapetalae</taxon>
        <taxon>rosids</taxon>
        <taxon>malvids</taxon>
        <taxon>Myrtales</taxon>
        <taxon>Lythraceae</taxon>
        <taxon>Punica</taxon>
    </lineage>
</organism>
<evidence type="ECO:0000313" key="2">
    <source>
        <dbReference type="Proteomes" id="UP000233551"/>
    </source>
</evidence>
<dbReference type="AlphaFoldDB" id="A0A2I0HEL4"/>
<protein>
    <submittedName>
        <fullName evidence="1">Uncharacterized protein</fullName>
    </submittedName>
</protein>
<proteinExistence type="predicted"/>
<sequence>RIEAIEIVDDPNPKEGVDDPNWRVMAAIEAPTFGIGRTLKLEIFSILKGGATTLAITLSIGVVGALYDIDFVQISEKFDIVL</sequence>
<accession>A0A2I0HEL4</accession>
<evidence type="ECO:0000313" key="1">
    <source>
        <dbReference type="EMBL" id="PKI18258.1"/>
    </source>
</evidence>
<feature type="non-terminal residue" evidence="1">
    <location>
        <position position="1"/>
    </location>
</feature>
<dbReference type="EMBL" id="PGOL01040173">
    <property type="protein sequence ID" value="PKI18258.1"/>
    <property type="molecule type" value="Genomic_DNA"/>
</dbReference>
<comment type="caution">
    <text evidence="1">The sequence shown here is derived from an EMBL/GenBank/DDBJ whole genome shotgun (WGS) entry which is preliminary data.</text>
</comment>